<keyword evidence="2" id="KW-0808">Transferase</keyword>
<evidence type="ECO:0000313" key="8">
    <source>
        <dbReference type="EMBL" id="ALS38230.1"/>
    </source>
</evidence>
<evidence type="ECO:0000256" key="4">
    <source>
        <dbReference type="ARBA" id="ARBA00023015"/>
    </source>
</evidence>
<sequence length="480" mass="55037">MWSLKKEKGVPVYVSIIELILSYIKNGDLLPGERLPSERKLAAYFQVNRSTVVHALDELVALGWIVRKQGSGTIVNEGKWGISTTPRTDWRRYLEQNVFAKVDPYTEQIERLIKQSDHDVLDLYTGELPLDLIPSFSFPPLTWKHFLEEEQQDDLGYYPLRQAISNETEKEYGFSLSPESLLITSGAQQALFLILQVLLQSGDSVAIEDPSFLYALPIFQAAGIRLYGVNMDQEGIDLLSLEKVIRQHRVKMVMVNPSFQNPTGKTMSMKRRKALVELCQNYQIPILEDDVFAKLNFVPSDKIQPLKKLDPENVLYIGSLSKILGSTTKIGWLSAPTSVNQQLAEARKMMDFSLSIFPQLLANLALTDENFPTKVLSLKQKLEQRGKAVFQLLDQLPEWEVTMPEGGFYIWAKWKQGKLEQKDWAIFLQERLLIAPSFFFSENQDSIRINFSRVDETNFPLFETKLREITKKMSMDSNRL</sequence>
<dbReference type="Gene3D" id="3.90.1150.10">
    <property type="entry name" value="Aspartate Aminotransferase, domain 1"/>
    <property type="match status" value="1"/>
</dbReference>
<dbReference type="Proteomes" id="UP000067523">
    <property type="component" value="Chromosome"/>
</dbReference>
<proteinExistence type="inferred from homology"/>
<dbReference type="AlphaFoldDB" id="A0A0U2WSI6"/>
<dbReference type="InterPro" id="IPR036390">
    <property type="entry name" value="WH_DNA-bd_sf"/>
</dbReference>
<dbReference type="GO" id="GO:0003677">
    <property type="term" value="F:DNA binding"/>
    <property type="evidence" value="ECO:0007669"/>
    <property type="project" value="UniProtKB-KW"/>
</dbReference>
<evidence type="ECO:0000259" key="7">
    <source>
        <dbReference type="PROSITE" id="PS50949"/>
    </source>
</evidence>
<dbReference type="SUPFAM" id="SSF46785">
    <property type="entry name" value="Winged helix' DNA-binding domain"/>
    <property type="match status" value="1"/>
</dbReference>
<feature type="domain" description="HTH gntR-type" evidence="7">
    <location>
        <begin position="10"/>
        <end position="78"/>
    </location>
</feature>
<name>A0A0U2WSI6_9ENTE</name>
<keyword evidence="3" id="KW-0663">Pyridoxal phosphate</keyword>
<evidence type="ECO:0000256" key="6">
    <source>
        <dbReference type="ARBA" id="ARBA00023163"/>
    </source>
</evidence>
<dbReference type="InterPro" id="IPR000524">
    <property type="entry name" value="Tscrpt_reg_HTH_GntR"/>
</dbReference>
<reference evidence="9" key="1">
    <citation type="submission" date="2015-12" db="EMBL/GenBank/DDBJ databases">
        <authorList>
            <person name="Lauer A."/>
            <person name="Humrighouse B."/>
            <person name="Loparev V."/>
            <person name="Shewmaker P.L."/>
            <person name="Whitney A.M."/>
            <person name="McLaughlin R.W."/>
        </authorList>
    </citation>
    <scope>NUCLEOTIDE SEQUENCE [LARGE SCALE GENOMIC DNA]</scope>
    <source>
        <strain evidence="9">LMG 26678</strain>
    </source>
</reference>
<organism evidence="8 9">
    <name type="scientific">Enterococcus rotai</name>
    <dbReference type="NCBI Taxonomy" id="118060"/>
    <lineage>
        <taxon>Bacteria</taxon>
        <taxon>Bacillati</taxon>
        <taxon>Bacillota</taxon>
        <taxon>Bacilli</taxon>
        <taxon>Lactobacillales</taxon>
        <taxon>Enterococcaceae</taxon>
        <taxon>Enterococcus</taxon>
    </lineage>
</organism>
<dbReference type="PROSITE" id="PS50949">
    <property type="entry name" value="HTH_GNTR"/>
    <property type="match status" value="1"/>
</dbReference>
<dbReference type="InterPro" id="IPR051446">
    <property type="entry name" value="HTH_trans_reg/aminotransferase"/>
</dbReference>
<gene>
    <name evidence="8" type="ORF">ATZ35_14055</name>
</gene>
<evidence type="ECO:0000256" key="1">
    <source>
        <dbReference type="ARBA" id="ARBA00005384"/>
    </source>
</evidence>
<dbReference type="InterPro" id="IPR004839">
    <property type="entry name" value="Aminotransferase_I/II_large"/>
</dbReference>
<dbReference type="STRING" id="118060.ATZ35_14055"/>
<evidence type="ECO:0000256" key="3">
    <source>
        <dbReference type="ARBA" id="ARBA00022898"/>
    </source>
</evidence>
<dbReference type="PRINTS" id="PR00035">
    <property type="entry name" value="HTHGNTR"/>
</dbReference>
<dbReference type="RefSeq" id="WP_208927805.1">
    <property type="nucleotide sequence ID" value="NZ_CP013655.1"/>
</dbReference>
<dbReference type="InterPro" id="IPR036388">
    <property type="entry name" value="WH-like_DNA-bd_sf"/>
</dbReference>
<dbReference type="CDD" id="cd00609">
    <property type="entry name" value="AAT_like"/>
    <property type="match status" value="1"/>
</dbReference>
<dbReference type="EMBL" id="CP013655">
    <property type="protein sequence ID" value="ALS38230.1"/>
    <property type="molecule type" value="Genomic_DNA"/>
</dbReference>
<dbReference type="InterPro" id="IPR015422">
    <property type="entry name" value="PyrdxlP-dep_Trfase_small"/>
</dbReference>
<keyword evidence="6" id="KW-0804">Transcription</keyword>
<dbReference type="InterPro" id="IPR015421">
    <property type="entry name" value="PyrdxlP-dep_Trfase_major"/>
</dbReference>
<dbReference type="InterPro" id="IPR015424">
    <property type="entry name" value="PyrdxlP-dep_Trfase"/>
</dbReference>
<dbReference type="PANTHER" id="PTHR46577:SF2">
    <property type="entry name" value="TRANSCRIPTIONAL REGULATORY PROTEIN"/>
    <property type="match status" value="1"/>
</dbReference>
<evidence type="ECO:0000256" key="5">
    <source>
        <dbReference type="ARBA" id="ARBA00023125"/>
    </source>
</evidence>
<dbReference type="Pfam" id="PF00155">
    <property type="entry name" value="Aminotran_1_2"/>
    <property type="match status" value="1"/>
</dbReference>
<dbReference type="PANTHER" id="PTHR46577">
    <property type="entry name" value="HTH-TYPE TRANSCRIPTIONAL REGULATORY PROTEIN GABR"/>
    <property type="match status" value="1"/>
</dbReference>
<protein>
    <submittedName>
        <fullName evidence="8">GntR family transcriptional regulator</fullName>
    </submittedName>
</protein>
<evidence type="ECO:0000313" key="9">
    <source>
        <dbReference type="Proteomes" id="UP000067523"/>
    </source>
</evidence>
<keyword evidence="2" id="KW-0032">Aminotransferase</keyword>
<comment type="similarity">
    <text evidence="1">In the C-terminal section; belongs to the class-I pyridoxal-phosphate-dependent aminotransferase family.</text>
</comment>
<dbReference type="Gene3D" id="1.10.10.10">
    <property type="entry name" value="Winged helix-like DNA-binding domain superfamily/Winged helix DNA-binding domain"/>
    <property type="match status" value="1"/>
</dbReference>
<keyword evidence="9" id="KW-1185">Reference proteome</keyword>
<dbReference type="Pfam" id="PF00392">
    <property type="entry name" value="GntR"/>
    <property type="match status" value="1"/>
</dbReference>
<dbReference type="KEGG" id="erx:ATZ35_14055"/>
<keyword evidence="4" id="KW-0805">Transcription regulation</keyword>
<dbReference type="GO" id="GO:0003700">
    <property type="term" value="F:DNA-binding transcription factor activity"/>
    <property type="evidence" value="ECO:0007669"/>
    <property type="project" value="InterPro"/>
</dbReference>
<evidence type="ECO:0000256" key="2">
    <source>
        <dbReference type="ARBA" id="ARBA00022576"/>
    </source>
</evidence>
<keyword evidence="5" id="KW-0238">DNA-binding</keyword>
<dbReference type="Gene3D" id="3.40.640.10">
    <property type="entry name" value="Type I PLP-dependent aspartate aminotransferase-like (Major domain)"/>
    <property type="match status" value="1"/>
</dbReference>
<dbReference type="SUPFAM" id="SSF53383">
    <property type="entry name" value="PLP-dependent transferases"/>
    <property type="match status" value="1"/>
</dbReference>
<dbReference type="GO" id="GO:0008483">
    <property type="term" value="F:transaminase activity"/>
    <property type="evidence" value="ECO:0007669"/>
    <property type="project" value="UniProtKB-KW"/>
</dbReference>
<dbReference type="CDD" id="cd07377">
    <property type="entry name" value="WHTH_GntR"/>
    <property type="match status" value="1"/>
</dbReference>
<dbReference type="SMART" id="SM00345">
    <property type="entry name" value="HTH_GNTR"/>
    <property type="match status" value="1"/>
</dbReference>
<accession>A0A0U2WSI6</accession>
<dbReference type="GO" id="GO:0030170">
    <property type="term" value="F:pyridoxal phosphate binding"/>
    <property type="evidence" value="ECO:0007669"/>
    <property type="project" value="InterPro"/>
</dbReference>